<evidence type="ECO:0000256" key="6">
    <source>
        <dbReference type="ARBA" id="ARBA00023033"/>
    </source>
</evidence>
<name>A0A167WXZ5_9HYPO</name>
<evidence type="ECO:0000313" key="9">
    <source>
        <dbReference type="Proteomes" id="UP000078544"/>
    </source>
</evidence>
<keyword evidence="4" id="KW-0274">FAD</keyword>
<comment type="caution">
    <text evidence="8">The sequence shown here is derived from an EMBL/GenBank/DDBJ whole genome shotgun (WGS) entry which is preliminary data.</text>
</comment>
<evidence type="ECO:0000256" key="2">
    <source>
        <dbReference type="ARBA" id="ARBA00007992"/>
    </source>
</evidence>
<dbReference type="OrthoDB" id="2431938at2759"/>
<evidence type="ECO:0000256" key="1">
    <source>
        <dbReference type="ARBA" id="ARBA00001974"/>
    </source>
</evidence>
<dbReference type="AlphaFoldDB" id="A0A167WXZ5"/>
<proteinExistence type="inferred from homology"/>
<dbReference type="Gene3D" id="3.50.50.60">
    <property type="entry name" value="FAD/NAD(P)-binding domain"/>
    <property type="match status" value="1"/>
</dbReference>
<keyword evidence="6 8" id="KW-0503">Monooxygenase</keyword>
<keyword evidence="9" id="KW-1185">Reference proteome</keyword>
<dbReference type="InterPro" id="IPR002938">
    <property type="entry name" value="FAD-bd"/>
</dbReference>
<gene>
    <name evidence="8" type="ORF">AAL_07705</name>
</gene>
<dbReference type="InterPro" id="IPR050562">
    <property type="entry name" value="FAD_mOase_fung"/>
</dbReference>
<evidence type="ECO:0000256" key="3">
    <source>
        <dbReference type="ARBA" id="ARBA00022630"/>
    </source>
</evidence>
<dbReference type="EMBL" id="AZGY01000025">
    <property type="protein sequence ID" value="KZZ89406.1"/>
    <property type="molecule type" value="Genomic_DNA"/>
</dbReference>
<evidence type="ECO:0000256" key="4">
    <source>
        <dbReference type="ARBA" id="ARBA00022827"/>
    </source>
</evidence>
<comment type="similarity">
    <text evidence="2">Belongs to the paxM FAD-dependent monooxygenase family.</text>
</comment>
<dbReference type="Proteomes" id="UP000078544">
    <property type="component" value="Unassembled WGS sequence"/>
</dbReference>
<dbReference type="STRING" id="1081109.A0A167WXZ5"/>
<accession>A0A167WXZ5</accession>
<comment type="cofactor">
    <cofactor evidence="1">
        <name>FAD</name>
        <dbReference type="ChEBI" id="CHEBI:57692"/>
    </cofactor>
</comment>
<reference evidence="8 9" key="1">
    <citation type="journal article" date="2016" name="Genome Biol. Evol.">
        <title>Divergent and convergent evolution of fungal pathogenicity.</title>
        <authorList>
            <person name="Shang Y."/>
            <person name="Xiao G."/>
            <person name="Zheng P."/>
            <person name="Cen K."/>
            <person name="Zhan S."/>
            <person name="Wang C."/>
        </authorList>
    </citation>
    <scope>NUCLEOTIDE SEQUENCE [LARGE SCALE GENOMIC DNA]</scope>
    <source>
        <strain evidence="8 9">RCEF 2490</strain>
    </source>
</reference>
<dbReference type="PANTHER" id="PTHR47356:SF2">
    <property type="entry name" value="FAD-BINDING DOMAIN-CONTAINING PROTEIN-RELATED"/>
    <property type="match status" value="1"/>
</dbReference>
<dbReference type="InterPro" id="IPR036188">
    <property type="entry name" value="FAD/NAD-bd_sf"/>
</dbReference>
<feature type="domain" description="FAD-binding" evidence="7">
    <location>
        <begin position="14"/>
        <end position="341"/>
    </location>
</feature>
<protein>
    <submittedName>
        <fullName evidence="8">Monooxygenase, FAD-binding protein</fullName>
    </submittedName>
</protein>
<dbReference type="GO" id="GO:0071949">
    <property type="term" value="F:FAD binding"/>
    <property type="evidence" value="ECO:0007669"/>
    <property type="project" value="InterPro"/>
</dbReference>
<evidence type="ECO:0000256" key="5">
    <source>
        <dbReference type="ARBA" id="ARBA00023002"/>
    </source>
</evidence>
<dbReference type="PRINTS" id="PR00420">
    <property type="entry name" value="RNGMNOXGNASE"/>
</dbReference>
<dbReference type="GO" id="GO:0004497">
    <property type="term" value="F:monooxygenase activity"/>
    <property type="evidence" value="ECO:0007669"/>
    <property type="project" value="UniProtKB-KW"/>
</dbReference>
<keyword evidence="5" id="KW-0560">Oxidoreductase</keyword>
<evidence type="ECO:0000259" key="7">
    <source>
        <dbReference type="Pfam" id="PF01494"/>
    </source>
</evidence>
<dbReference type="Pfam" id="PF01494">
    <property type="entry name" value="FAD_binding_3"/>
    <property type="match status" value="1"/>
</dbReference>
<organism evidence="8 9">
    <name type="scientific">Moelleriella libera RCEF 2490</name>
    <dbReference type="NCBI Taxonomy" id="1081109"/>
    <lineage>
        <taxon>Eukaryota</taxon>
        <taxon>Fungi</taxon>
        <taxon>Dikarya</taxon>
        <taxon>Ascomycota</taxon>
        <taxon>Pezizomycotina</taxon>
        <taxon>Sordariomycetes</taxon>
        <taxon>Hypocreomycetidae</taxon>
        <taxon>Hypocreales</taxon>
        <taxon>Clavicipitaceae</taxon>
        <taxon>Moelleriella</taxon>
    </lineage>
</organism>
<dbReference type="SUPFAM" id="SSF51905">
    <property type="entry name" value="FAD/NAD(P)-binding domain"/>
    <property type="match status" value="1"/>
</dbReference>
<dbReference type="PANTHER" id="PTHR47356">
    <property type="entry name" value="FAD-DEPENDENT MONOOXYGENASE ASQG-RELATED"/>
    <property type="match status" value="1"/>
</dbReference>
<evidence type="ECO:0000313" key="8">
    <source>
        <dbReference type="EMBL" id="KZZ89406.1"/>
    </source>
</evidence>
<sequence length="437" mass="48750">MSSSSLDSAAPGFKVIVVGGGPSGLVAAHALYLAGIDFVILERRQQILEDSGASVVLTPGSVKLIHQLGLKDRLNEIGTEFARHQSYMTDGRKFKDTTGLRVYKERLGVSMTIVHRADLCRILYEELPESIKAKVIPAKQVQQLDQTDDAVTATCADGSQYIGTIVIGADGVYSQTRRQMREAALRADPSAEWDQEEPFEAAYKCLWCSFPRPEKAQVGLGTDTQDHDRSTMFLSGKDRGWIFLYEKLDSPTRQRNRYTTEDIEAYASRFYDMPVTESIKVRDVFTAKTAGMSNLGEGVIKNWSMGRFVLVGDAIHKFTPNAGLGLNSGIQDVVALCNQLKTLVARPSKGPYTVAQVSKAFEAYRSARLSYWQTELAQSVFVSRLHAWPSVWRKMSSRYIFNRKIVEYLALRFVAVRKARKSLLLDYSPVVEPIAAH</sequence>
<keyword evidence="3" id="KW-0285">Flavoprotein</keyword>